<dbReference type="RefSeq" id="WP_322409156.1">
    <property type="nucleotide sequence ID" value="NZ_CP139779.1"/>
</dbReference>
<sequence>MEKTVGFPFMRLDVATLKSVVAALLGSYPAAEADAEEEPPSAEYFMLTVMQGRERWTFDDPDEFFVEFANPSVRSASFGIRVPSPLNWQGRGEVKVWQDPNGVTAEVYHPSRVVIQRVHQVLQEAAPGLTISPPEPKPSAPRVFIGHGRSGQWRDLRDHLSHQHNYEVEAYESGARAGHAIRDILEDMLAEANIAFLVMTAEDEQADGGYRARQNVVHEAGLFQGRLGFSRAIILLEDGVENLSNLDGIQYIRFGRGNIREAFGDVLATLRREFP</sequence>
<dbReference type="Pfam" id="PF10137">
    <property type="entry name" value="CAP12-PCTIR_TIR"/>
    <property type="match status" value="1"/>
</dbReference>
<evidence type="ECO:0000313" key="2">
    <source>
        <dbReference type="EMBL" id="WQB69030.1"/>
    </source>
</evidence>
<accession>A0ABZ0VA94</accession>
<dbReference type="EMBL" id="CP139779">
    <property type="protein sequence ID" value="WQB69030.1"/>
    <property type="molecule type" value="Genomic_DNA"/>
</dbReference>
<feature type="domain" description="CD-NTase-associated protein 12/Pycsar effector protein TIR" evidence="1">
    <location>
        <begin position="142"/>
        <end position="254"/>
    </location>
</feature>
<proteinExistence type="predicted"/>
<protein>
    <submittedName>
        <fullName evidence="2">Nucleotide-binding protein</fullName>
    </submittedName>
</protein>
<name>A0ABZ0VA94_9MICO</name>
<keyword evidence="3" id="KW-1185">Reference proteome</keyword>
<dbReference type="InterPro" id="IPR019302">
    <property type="entry name" value="CAP12/PCTIR_TIR_dom"/>
</dbReference>
<organism evidence="2 3">
    <name type="scientific">Microbacterium invictum</name>
    <dbReference type="NCBI Taxonomy" id="515415"/>
    <lineage>
        <taxon>Bacteria</taxon>
        <taxon>Bacillati</taxon>
        <taxon>Actinomycetota</taxon>
        <taxon>Actinomycetes</taxon>
        <taxon>Micrococcales</taxon>
        <taxon>Microbacteriaceae</taxon>
        <taxon>Microbacterium</taxon>
    </lineage>
</organism>
<reference evidence="2 3" key="1">
    <citation type="submission" date="2023-06" db="EMBL/GenBank/DDBJ databases">
        <title>Rock-solubilizing bacteria, Microbacterium invictum, promotes re-establishment of vegetation in rocky wasteland by accelerating rock bio-weathering and reshaping soil bacterial community.</title>
        <authorList>
            <person name="Liu C."/>
        </authorList>
    </citation>
    <scope>NUCLEOTIDE SEQUENCE [LARGE SCALE GENOMIC DNA]</scope>
    <source>
        <strain evidence="2 3">X-18</strain>
    </source>
</reference>
<evidence type="ECO:0000313" key="3">
    <source>
        <dbReference type="Proteomes" id="UP001324533"/>
    </source>
</evidence>
<dbReference type="Proteomes" id="UP001324533">
    <property type="component" value="Chromosome"/>
</dbReference>
<evidence type="ECO:0000259" key="1">
    <source>
        <dbReference type="Pfam" id="PF10137"/>
    </source>
</evidence>
<gene>
    <name evidence="2" type="ORF">T9R20_09930</name>
</gene>